<dbReference type="PANTHER" id="PTHR23073">
    <property type="entry name" value="26S PROTEASOME REGULATORY SUBUNIT"/>
    <property type="match status" value="1"/>
</dbReference>
<gene>
    <name evidence="5" type="ORF">A4X20_06170</name>
</gene>
<evidence type="ECO:0000259" key="4">
    <source>
        <dbReference type="SMART" id="SM00382"/>
    </source>
</evidence>
<accession>A0A178LS08</accession>
<dbReference type="SUPFAM" id="SSF52540">
    <property type="entry name" value="P-loop containing nucleoside triphosphate hydrolases"/>
    <property type="match status" value="1"/>
</dbReference>
<evidence type="ECO:0000313" key="6">
    <source>
        <dbReference type="Proteomes" id="UP000078396"/>
    </source>
</evidence>
<feature type="domain" description="AAA+ ATPase" evidence="4">
    <location>
        <begin position="483"/>
        <end position="615"/>
    </location>
</feature>
<comment type="similarity">
    <text evidence="1">Belongs to the AAA ATPase family.</text>
</comment>
<dbReference type="GO" id="GO:0005524">
    <property type="term" value="F:ATP binding"/>
    <property type="evidence" value="ECO:0007669"/>
    <property type="project" value="UniProtKB-KW"/>
</dbReference>
<dbReference type="GO" id="GO:0016887">
    <property type="term" value="F:ATP hydrolysis activity"/>
    <property type="evidence" value="ECO:0007669"/>
    <property type="project" value="InterPro"/>
</dbReference>
<dbReference type="OrthoDB" id="9802352at2"/>
<keyword evidence="3" id="KW-0067">ATP-binding</keyword>
<dbReference type="Pfam" id="PF00004">
    <property type="entry name" value="AAA"/>
    <property type="match status" value="1"/>
</dbReference>
<dbReference type="InterPro" id="IPR050221">
    <property type="entry name" value="26S_Proteasome_ATPase"/>
</dbReference>
<dbReference type="Proteomes" id="UP000078396">
    <property type="component" value="Unassembled WGS sequence"/>
</dbReference>
<dbReference type="InterPro" id="IPR003593">
    <property type="entry name" value="AAA+_ATPase"/>
</dbReference>
<evidence type="ECO:0000256" key="1">
    <source>
        <dbReference type="ARBA" id="ARBA00006914"/>
    </source>
</evidence>
<organism evidence="5 6">
    <name type="scientific">Mycolicibacterium iranicum</name>
    <name type="common">Mycobacterium iranicum</name>
    <dbReference type="NCBI Taxonomy" id="912594"/>
    <lineage>
        <taxon>Bacteria</taxon>
        <taxon>Bacillati</taxon>
        <taxon>Actinomycetota</taxon>
        <taxon>Actinomycetes</taxon>
        <taxon>Mycobacteriales</taxon>
        <taxon>Mycobacteriaceae</taxon>
        <taxon>Mycolicibacterium</taxon>
    </lineage>
</organism>
<evidence type="ECO:0000256" key="2">
    <source>
        <dbReference type="ARBA" id="ARBA00022741"/>
    </source>
</evidence>
<dbReference type="Gene3D" id="3.40.50.300">
    <property type="entry name" value="P-loop containing nucleotide triphosphate hydrolases"/>
    <property type="match status" value="1"/>
</dbReference>
<proteinExistence type="inferred from homology"/>
<dbReference type="InterPro" id="IPR003959">
    <property type="entry name" value="ATPase_AAA_core"/>
</dbReference>
<evidence type="ECO:0000313" key="5">
    <source>
        <dbReference type="EMBL" id="OAN36778.1"/>
    </source>
</evidence>
<dbReference type="InterPro" id="IPR027417">
    <property type="entry name" value="P-loop_NTPase"/>
</dbReference>
<evidence type="ECO:0000256" key="3">
    <source>
        <dbReference type="ARBA" id="ARBA00022840"/>
    </source>
</evidence>
<sequence length="715" mass="78264">MTGGNGGGRTFLPGLASSDPCADGWLRQATLRLRREVAWRWHQSGASPSSPGVPPAAAERNPLVESLDLTRHWDAQQAFFETDETGRYLCDLIAESPPTPAEDPPRGSFSWVLRELRLNDVSAFALALGLLARLDGASGPVFAACAGDGDPTLALVQRLWDEHEAVLRLADMTHPLWRTGLLQQPTSTAAGVEWETGYGVPPLIASTLLFPADPLPSVLSEIASGGEELQGISALVDRLRVPVSRVRVVPVKAAPKTPARAAVAQVAAAANRRVCWLPSSGLTVLENAALLQSVLTLAWLADVDLFLREASGPTGGAERAHIVAAARVLDGVAVTLFLHAEPAVIAALPADLVLPLLEVPKLTYEQRIRRWRTSLGAKADGLDHDIRECARRYRFEADTIDAIAAGLAAHCDTIAREDLYAACQSEAHLDAGDLAQQVSPRFAADELILPPAQVRQLDEIEQAMRSLTEVHYSWGTAKAWNESGISVLFAGPSGTGKTMAAEVLATKLQIPMYRVNLAQVVDKYIGETEKNLERIFDAADMVETILFFDEADALFGKRTEVKDAHDRYANLEVSYLLERMERFKGLAILATNRRGDLDQAFLRRLRYIVEFPMPDVRERRRIWERVVPKGVDGSQLDFDFLARQFQLTGGNIRSAMFNACLQTAAAPAVTRADRPTLDMDQVVIAVKREYEKLQRTVSRSQFGPYADKLEALEHA</sequence>
<protein>
    <recommendedName>
        <fullName evidence="4">AAA+ ATPase domain-containing protein</fullName>
    </recommendedName>
</protein>
<reference evidence="5 6" key="1">
    <citation type="submission" date="2016-04" db="EMBL/GenBank/DDBJ databases">
        <title>Draft Genome Sequences of Staphylococcus capitis Strain H36, S. capitis Strain H65, S. cohnii Strain H62, S. hominis Strain H69, Mycobacterium iranicum Strain H39, Plantibacter sp. Strain H53, Pseudomonas oryzihabitans Strain H72, and Microbacterium sp. Strain H83, isolated from residential settings.</title>
        <authorList>
            <person name="Lymperopoulou D."/>
            <person name="Adams R.I."/>
            <person name="Lindow S."/>
            <person name="Coil D.A."/>
            <person name="Jospin G."/>
            <person name="Eisen J.A."/>
        </authorList>
    </citation>
    <scope>NUCLEOTIDE SEQUENCE [LARGE SCALE GENOMIC DNA]</scope>
    <source>
        <strain evidence="5 6">H39</strain>
    </source>
</reference>
<keyword evidence="2" id="KW-0547">Nucleotide-binding</keyword>
<dbReference type="SMART" id="SM00382">
    <property type="entry name" value="AAA"/>
    <property type="match status" value="1"/>
</dbReference>
<dbReference type="RefSeq" id="WP_064282983.1">
    <property type="nucleotide sequence ID" value="NZ_LWCS01000032.1"/>
</dbReference>
<name>A0A178LS08_MYCIR</name>
<dbReference type="AlphaFoldDB" id="A0A178LS08"/>
<dbReference type="CDD" id="cd19481">
    <property type="entry name" value="RecA-like_protease"/>
    <property type="match status" value="1"/>
</dbReference>
<comment type="caution">
    <text evidence="5">The sequence shown here is derived from an EMBL/GenBank/DDBJ whole genome shotgun (WGS) entry which is preliminary data.</text>
</comment>
<dbReference type="EMBL" id="LWCS01000032">
    <property type="protein sequence ID" value="OAN36778.1"/>
    <property type="molecule type" value="Genomic_DNA"/>
</dbReference>